<keyword evidence="2" id="KW-1185">Reference proteome</keyword>
<name>A0A7R8CLM9_LEPSM</name>
<dbReference type="Proteomes" id="UP000675881">
    <property type="component" value="Chromosome 14"/>
</dbReference>
<accession>A0A7R8CLM9</accession>
<evidence type="ECO:0000313" key="2">
    <source>
        <dbReference type="Proteomes" id="UP000675881"/>
    </source>
</evidence>
<dbReference type="OrthoDB" id="5946508at2759"/>
<proteinExistence type="predicted"/>
<organism evidence="1 2">
    <name type="scientific">Lepeophtheirus salmonis</name>
    <name type="common">Salmon louse</name>
    <name type="synonym">Caligus salmonis</name>
    <dbReference type="NCBI Taxonomy" id="72036"/>
    <lineage>
        <taxon>Eukaryota</taxon>
        <taxon>Metazoa</taxon>
        <taxon>Ecdysozoa</taxon>
        <taxon>Arthropoda</taxon>
        <taxon>Crustacea</taxon>
        <taxon>Multicrustacea</taxon>
        <taxon>Hexanauplia</taxon>
        <taxon>Copepoda</taxon>
        <taxon>Siphonostomatoida</taxon>
        <taxon>Caligidae</taxon>
        <taxon>Lepeophtheirus</taxon>
    </lineage>
</organism>
<evidence type="ECO:0000313" key="1">
    <source>
        <dbReference type="EMBL" id="CAF2855183.1"/>
    </source>
</evidence>
<gene>
    <name evidence="1" type="ORF">LSAA_5056</name>
</gene>
<protein>
    <submittedName>
        <fullName evidence="1">(salmon louse) hypothetical protein</fullName>
    </submittedName>
</protein>
<dbReference type="EMBL" id="HG994593">
    <property type="protein sequence ID" value="CAF2855183.1"/>
    <property type="molecule type" value="Genomic_DNA"/>
</dbReference>
<reference evidence="1" key="1">
    <citation type="submission" date="2021-02" db="EMBL/GenBank/DDBJ databases">
        <authorList>
            <person name="Bekaert M."/>
        </authorList>
    </citation>
    <scope>NUCLEOTIDE SEQUENCE</scope>
    <source>
        <strain evidence="1">IoA-00</strain>
    </source>
</reference>
<dbReference type="AlphaFoldDB" id="A0A7R8CLM9"/>
<dbReference type="Pfam" id="PF11326">
    <property type="entry name" value="PANTS-like"/>
    <property type="match status" value="1"/>
</dbReference>
<dbReference type="InterPro" id="IPR021475">
    <property type="entry name" value="Pants/Emi1-like"/>
</dbReference>
<sequence>MSNNKEWVDNWATKSMNNDHMAILETLSNSWMLRKCYCYYDEYKACGMIKTKIHDLFVHGELQSCDEWKDNFDDCKKKWTADKDVEAARRVIRREEKRISDRLKPHHLNNVWDRRSDPPSQEEWSPPLPSYLQKNVNESIIGMESTTDNTIRAQIMNFAASGIPCSIM</sequence>